<dbReference type="EMBL" id="PSNY01000009">
    <property type="protein sequence ID" value="PPE69779.1"/>
    <property type="molecule type" value="Genomic_DNA"/>
</dbReference>
<dbReference type="Pfam" id="PF00534">
    <property type="entry name" value="Glycos_transf_1"/>
    <property type="match status" value="1"/>
</dbReference>
<keyword evidence="2 5" id="KW-0808">Transferase</keyword>
<dbReference type="Gene3D" id="3.40.50.2000">
    <property type="entry name" value="Glycogen Phosphorylase B"/>
    <property type="match status" value="2"/>
</dbReference>
<name>A0A2S5T4B6_9BURK</name>
<evidence type="ECO:0000313" key="5">
    <source>
        <dbReference type="EMBL" id="PPE69779.1"/>
    </source>
</evidence>
<dbReference type="InterPro" id="IPR028098">
    <property type="entry name" value="Glyco_trans_4-like_N"/>
</dbReference>
<dbReference type="GO" id="GO:0016757">
    <property type="term" value="F:glycosyltransferase activity"/>
    <property type="evidence" value="ECO:0007669"/>
    <property type="project" value="UniProtKB-KW"/>
</dbReference>
<evidence type="ECO:0000313" key="6">
    <source>
        <dbReference type="Proteomes" id="UP000239406"/>
    </source>
</evidence>
<feature type="domain" description="Glycosyltransferase subfamily 4-like N-terminal" evidence="4">
    <location>
        <begin position="22"/>
        <end position="198"/>
    </location>
</feature>
<evidence type="ECO:0000259" key="4">
    <source>
        <dbReference type="Pfam" id="PF13439"/>
    </source>
</evidence>
<reference evidence="5 6" key="1">
    <citation type="submission" date="2018-02" db="EMBL/GenBank/DDBJ databases">
        <title>Reclassifiation of [Polyangium] brachysporum DSM 7029 as Guopingzhaonella breviflexa gen. nov., sp. nov., a member of the family Comamonadaceae.</title>
        <authorList>
            <person name="Tang B."/>
        </authorList>
    </citation>
    <scope>NUCLEOTIDE SEQUENCE [LARGE SCALE GENOMIC DNA]</scope>
    <source>
        <strain evidence="5 6">DSM 15344</strain>
    </source>
</reference>
<keyword evidence="1" id="KW-0328">Glycosyltransferase</keyword>
<dbReference type="PANTHER" id="PTHR12526">
    <property type="entry name" value="GLYCOSYLTRANSFERASE"/>
    <property type="match status" value="1"/>
</dbReference>
<proteinExistence type="predicted"/>
<feature type="domain" description="Glycosyl transferase family 1" evidence="3">
    <location>
        <begin position="205"/>
        <end position="381"/>
    </location>
</feature>
<dbReference type="CDD" id="cd03800">
    <property type="entry name" value="GT4_sucrose_synthase"/>
    <property type="match status" value="1"/>
</dbReference>
<comment type="caution">
    <text evidence="5">The sequence shown here is derived from an EMBL/GenBank/DDBJ whole genome shotgun (WGS) entry which is preliminary data.</text>
</comment>
<dbReference type="Pfam" id="PF13439">
    <property type="entry name" value="Glyco_transf_4"/>
    <property type="match status" value="1"/>
</dbReference>
<dbReference type="SUPFAM" id="SSF53756">
    <property type="entry name" value="UDP-Glycosyltransferase/glycogen phosphorylase"/>
    <property type="match status" value="1"/>
</dbReference>
<evidence type="ECO:0000259" key="3">
    <source>
        <dbReference type="Pfam" id="PF00534"/>
    </source>
</evidence>
<dbReference type="PANTHER" id="PTHR12526:SF510">
    <property type="entry name" value="D-INOSITOL 3-PHOSPHATE GLYCOSYLTRANSFERASE"/>
    <property type="match status" value="1"/>
</dbReference>
<organism evidence="5 6">
    <name type="scientific">Caldimonas thermodepolymerans</name>
    <dbReference type="NCBI Taxonomy" id="215580"/>
    <lineage>
        <taxon>Bacteria</taxon>
        <taxon>Pseudomonadati</taxon>
        <taxon>Pseudomonadota</taxon>
        <taxon>Betaproteobacteria</taxon>
        <taxon>Burkholderiales</taxon>
        <taxon>Sphaerotilaceae</taxon>
        <taxon>Caldimonas</taxon>
    </lineage>
</organism>
<dbReference type="RefSeq" id="WP_104357528.1">
    <property type="nucleotide sequence ID" value="NZ_CALFFA010000032.1"/>
</dbReference>
<accession>A0A2S5T4B6</accession>
<gene>
    <name evidence="5" type="ORF">C1702_09855</name>
</gene>
<evidence type="ECO:0000256" key="1">
    <source>
        <dbReference type="ARBA" id="ARBA00022676"/>
    </source>
</evidence>
<dbReference type="AlphaFoldDB" id="A0A2S5T4B6"/>
<keyword evidence="6" id="KW-1185">Reference proteome</keyword>
<dbReference type="InterPro" id="IPR001296">
    <property type="entry name" value="Glyco_trans_1"/>
</dbReference>
<evidence type="ECO:0000256" key="2">
    <source>
        <dbReference type="ARBA" id="ARBA00022679"/>
    </source>
</evidence>
<protein>
    <submittedName>
        <fullName evidence="5">Glycosyltransferase family 1 protein</fullName>
    </submittedName>
</protein>
<dbReference type="Proteomes" id="UP000239406">
    <property type="component" value="Unassembled WGS sequence"/>
</dbReference>
<sequence>MKMARISEHASPLATLGGVDAGGQNIYVMHMAQCLARAGHEVDVYTRRDDPALPTVVHLRPGLRVIHVDAGPACFVPKEQLLPHMQEFAQACETRCRHGGGYDVVHANFFMSGCVALHLKRTFGTPFAITFHALGLVRREHQRAADGFPDERIGIERELVAQADCVVAECPQDRLDLIRLYGADPRRMVTVPCGFDPAEFGPMDRTAVRRELGLDPDEFIVLQLGRLVPRKGIDNVIRAMAYLGEGMPSRLLVVGGESDTPDERVTPEIARLRDVAREAGVDGRVVFTGRRQRERLRLYYGAADVFVTTPWYEPFGITPLEAMACGRPVVGSAVGGIQHTVMHGVTGFLVPPHDPVALGRRLAALRDNPALARALGRAGIRRARSLFTWERVARQLAGALAVLRPSPVQHTADVVPLPRGRSAPLGLVHSATH</sequence>